<dbReference type="InterPro" id="IPR007052">
    <property type="entry name" value="CS_dom"/>
</dbReference>
<gene>
    <name evidence="4" type="ORF">RI129_012231</name>
</gene>
<dbReference type="InterPro" id="IPR008978">
    <property type="entry name" value="HSP20-like_chaperone"/>
</dbReference>
<comment type="caution">
    <text evidence="4">The sequence shown here is derived from an EMBL/GenBank/DDBJ whole genome shotgun (WGS) entry which is preliminary data.</text>
</comment>
<accession>A0AAN7V3C8</accession>
<evidence type="ECO:0000313" key="5">
    <source>
        <dbReference type="Proteomes" id="UP001329430"/>
    </source>
</evidence>
<feature type="domain" description="CS" evidence="3">
    <location>
        <begin position="9"/>
        <end position="98"/>
    </location>
</feature>
<protein>
    <recommendedName>
        <fullName evidence="6">Suppressor of G2 allele of SKP1</fullName>
    </recommendedName>
</protein>
<proteinExistence type="predicted"/>
<organism evidence="4 5">
    <name type="scientific">Pyrocoelia pectoralis</name>
    <dbReference type="NCBI Taxonomy" id="417401"/>
    <lineage>
        <taxon>Eukaryota</taxon>
        <taxon>Metazoa</taxon>
        <taxon>Ecdysozoa</taxon>
        <taxon>Arthropoda</taxon>
        <taxon>Hexapoda</taxon>
        <taxon>Insecta</taxon>
        <taxon>Pterygota</taxon>
        <taxon>Neoptera</taxon>
        <taxon>Endopterygota</taxon>
        <taxon>Coleoptera</taxon>
        <taxon>Polyphaga</taxon>
        <taxon>Elateriformia</taxon>
        <taxon>Elateroidea</taxon>
        <taxon>Lampyridae</taxon>
        <taxon>Lampyrinae</taxon>
        <taxon>Pyrocoelia</taxon>
    </lineage>
</organism>
<dbReference type="GO" id="GO:0051087">
    <property type="term" value="F:protein-folding chaperone binding"/>
    <property type="evidence" value="ECO:0007669"/>
    <property type="project" value="InterPro"/>
</dbReference>
<sequence>MGDDPEKKSASVKYDWYQTEAAVVITILAKNVNADKTKINFTQDSVVVDLILPNDCAHFREIKVAHRINPVECTYKITQAKVEVKLKKLDGIRWEHLEHSENDTVLKQIPQDASVSSGPPSYPTSKPGKDWTAIERDISKQEASEKPVGEEALNLLFQDIYGKGNDDVKRAMVKSYMESGGTVLSTNWSEIGKGNVDVKPPDGMEWKKWDS</sequence>
<dbReference type="SUPFAM" id="SSF49764">
    <property type="entry name" value="HSP20-like chaperones"/>
    <property type="match status" value="1"/>
</dbReference>
<dbReference type="Pfam" id="PF05002">
    <property type="entry name" value="SGS"/>
    <property type="match status" value="1"/>
</dbReference>
<feature type="domain" description="SGS" evidence="2">
    <location>
        <begin position="121"/>
        <end position="211"/>
    </location>
</feature>
<dbReference type="Pfam" id="PF04969">
    <property type="entry name" value="CS"/>
    <property type="match status" value="1"/>
</dbReference>
<dbReference type="PROSITE" id="PS51203">
    <property type="entry name" value="CS"/>
    <property type="match status" value="1"/>
</dbReference>
<dbReference type="Gene3D" id="2.60.40.790">
    <property type="match status" value="1"/>
</dbReference>
<dbReference type="Proteomes" id="UP001329430">
    <property type="component" value="Chromosome 10"/>
</dbReference>
<dbReference type="PROSITE" id="PS51048">
    <property type="entry name" value="SGS"/>
    <property type="match status" value="1"/>
</dbReference>
<feature type="region of interest" description="Disordered" evidence="1">
    <location>
        <begin position="111"/>
        <end position="130"/>
    </location>
</feature>
<evidence type="ECO:0008006" key="6">
    <source>
        <dbReference type="Google" id="ProtNLM"/>
    </source>
</evidence>
<evidence type="ECO:0000259" key="3">
    <source>
        <dbReference type="PROSITE" id="PS51203"/>
    </source>
</evidence>
<keyword evidence="5" id="KW-1185">Reference proteome</keyword>
<dbReference type="PANTHER" id="PTHR45862">
    <property type="entry name" value="PROTEIN SGT1 HOMOLOG"/>
    <property type="match status" value="1"/>
</dbReference>
<dbReference type="EMBL" id="JAVRBK010000010">
    <property type="protein sequence ID" value="KAK5637936.1"/>
    <property type="molecule type" value="Genomic_DNA"/>
</dbReference>
<evidence type="ECO:0000313" key="4">
    <source>
        <dbReference type="EMBL" id="KAK5637936.1"/>
    </source>
</evidence>
<evidence type="ECO:0000256" key="1">
    <source>
        <dbReference type="SAM" id="MobiDB-lite"/>
    </source>
</evidence>
<name>A0AAN7V3C8_9COLE</name>
<evidence type="ECO:0000259" key="2">
    <source>
        <dbReference type="PROSITE" id="PS51048"/>
    </source>
</evidence>
<reference evidence="4 5" key="1">
    <citation type="journal article" date="2024" name="Insects">
        <title>An Improved Chromosome-Level Genome Assembly of the Firefly Pyrocoelia pectoralis.</title>
        <authorList>
            <person name="Fu X."/>
            <person name="Meyer-Rochow V.B."/>
            <person name="Ballantyne L."/>
            <person name="Zhu X."/>
        </authorList>
    </citation>
    <scope>NUCLEOTIDE SEQUENCE [LARGE SCALE GENOMIC DNA]</scope>
    <source>
        <strain evidence="4">XCY_ONT2</strain>
    </source>
</reference>
<dbReference type="GO" id="GO:0005737">
    <property type="term" value="C:cytoplasm"/>
    <property type="evidence" value="ECO:0007669"/>
    <property type="project" value="UniProtKB-ARBA"/>
</dbReference>
<dbReference type="InterPro" id="IPR007699">
    <property type="entry name" value="SGS_dom"/>
</dbReference>
<dbReference type="InterPro" id="IPR044563">
    <property type="entry name" value="Sgt1-like"/>
</dbReference>
<dbReference type="AlphaFoldDB" id="A0AAN7V3C8"/>
<dbReference type="FunFam" id="2.60.40.790:FF:000012">
    <property type="entry name" value="SGT1 homolog, MIS12 kinetochore complex assembly cochaperone"/>
    <property type="match status" value="1"/>
</dbReference>